<accession>A0A3D8PYY6</accession>
<dbReference type="AlphaFoldDB" id="A0A3D8PYY6"/>
<comment type="caution">
    <text evidence="1">The sequence shown here is derived from an EMBL/GenBank/DDBJ whole genome shotgun (WGS) entry which is preliminary data.</text>
</comment>
<dbReference type="Pfam" id="PF13671">
    <property type="entry name" value="AAA_33"/>
    <property type="match status" value="1"/>
</dbReference>
<keyword evidence="2" id="KW-1185">Reference proteome</keyword>
<keyword evidence="1" id="KW-0547">Nucleotide-binding</keyword>
<dbReference type="SUPFAM" id="SSF52540">
    <property type="entry name" value="P-loop containing nucleoside triphosphate hydrolases"/>
    <property type="match status" value="1"/>
</dbReference>
<organism evidence="1 2">
    <name type="scientific">Oceanobacillus arenosus</name>
    <dbReference type="NCBI Taxonomy" id="1229153"/>
    <lineage>
        <taxon>Bacteria</taxon>
        <taxon>Bacillati</taxon>
        <taxon>Bacillota</taxon>
        <taxon>Bacilli</taxon>
        <taxon>Bacillales</taxon>
        <taxon>Bacillaceae</taxon>
        <taxon>Oceanobacillus</taxon>
    </lineage>
</organism>
<gene>
    <name evidence="1" type="ORF">CWR48_06035</name>
</gene>
<sequence length="174" mass="20082">MFFIQMSGFPGSGKSTLSREIAKKTGAIIVDHDIAKSALLHTIQDMPMDAKLAGKISYNIDWALIEFHLSQGHKVIFDSPCLYQVMVDRGIELSKKYKVKYKYVECRLHDFHEINYRLKNRERMVSQIQVVSSEEEFKYTVENSKKPTDYQCMVVDTGKPLDSYIDKVIDYING</sequence>
<dbReference type="Gene3D" id="3.40.50.300">
    <property type="entry name" value="P-loop containing nucleotide triphosphate hydrolases"/>
    <property type="match status" value="1"/>
</dbReference>
<evidence type="ECO:0000313" key="1">
    <source>
        <dbReference type="EMBL" id="RDW20379.1"/>
    </source>
</evidence>
<name>A0A3D8PYY6_9BACI</name>
<dbReference type="RefSeq" id="WP_115772465.1">
    <property type="nucleotide sequence ID" value="NZ_PIOC01000010.1"/>
</dbReference>
<dbReference type="Proteomes" id="UP000257143">
    <property type="component" value="Unassembled WGS sequence"/>
</dbReference>
<keyword evidence="1" id="KW-0067">ATP-binding</keyword>
<dbReference type="GO" id="GO:0005524">
    <property type="term" value="F:ATP binding"/>
    <property type="evidence" value="ECO:0007669"/>
    <property type="project" value="UniProtKB-KW"/>
</dbReference>
<dbReference type="InterPro" id="IPR027417">
    <property type="entry name" value="P-loop_NTPase"/>
</dbReference>
<proteinExistence type="predicted"/>
<reference evidence="2" key="1">
    <citation type="submission" date="2017-11" db="EMBL/GenBank/DDBJ databases">
        <authorList>
            <person name="Zhu W."/>
        </authorList>
    </citation>
    <scope>NUCLEOTIDE SEQUENCE [LARGE SCALE GENOMIC DNA]</scope>
    <source>
        <strain evidence="2">CAU 1183</strain>
    </source>
</reference>
<protein>
    <submittedName>
        <fullName evidence="1">ATP-binding protein</fullName>
    </submittedName>
</protein>
<dbReference type="EMBL" id="PIOC01000010">
    <property type="protein sequence ID" value="RDW20379.1"/>
    <property type="molecule type" value="Genomic_DNA"/>
</dbReference>
<dbReference type="PANTHER" id="PTHR37807">
    <property type="entry name" value="OS07G0160300 PROTEIN"/>
    <property type="match status" value="1"/>
</dbReference>
<dbReference type="OrthoDB" id="3819922at2"/>
<evidence type="ECO:0000313" key="2">
    <source>
        <dbReference type="Proteomes" id="UP000257143"/>
    </source>
</evidence>
<dbReference type="PANTHER" id="PTHR37807:SF3">
    <property type="entry name" value="OS07G0160300 PROTEIN"/>
    <property type="match status" value="1"/>
</dbReference>